<evidence type="ECO:0000259" key="1">
    <source>
        <dbReference type="Pfam" id="PF24088"/>
    </source>
</evidence>
<dbReference type="InterPro" id="IPR055797">
    <property type="entry name" value="DUF7373"/>
</dbReference>
<evidence type="ECO:0000259" key="2">
    <source>
        <dbReference type="Pfam" id="PF24092"/>
    </source>
</evidence>
<organism evidence="3 4">
    <name type="scientific">Mycolicibacterium confluentis</name>
    <dbReference type="NCBI Taxonomy" id="28047"/>
    <lineage>
        <taxon>Bacteria</taxon>
        <taxon>Bacillati</taxon>
        <taxon>Actinomycetota</taxon>
        <taxon>Actinomycetes</taxon>
        <taxon>Mycobacteriales</taxon>
        <taxon>Mycobacteriaceae</taxon>
        <taxon>Mycolicibacterium</taxon>
    </lineage>
</organism>
<proteinExistence type="predicted"/>
<dbReference type="Pfam" id="PF24092">
    <property type="entry name" value="DUF7373_C"/>
    <property type="match status" value="1"/>
</dbReference>
<dbReference type="PROSITE" id="PS51257">
    <property type="entry name" value="PROKAR_LIPOPROTEIN"/>
    <property type="match status" value="1"/>
</dbReference>
<dbReference type="RefSeq" id="WP_085149309.1">
    <property type="nucleotide sequence ID" value="NZ_AP022612.1"/>
</dbReference>
<evidence type="ECO:0000313" key="4">
    <source>
        <dbReference type="Proteomes" id="UP000466931"/>
    </source>
</evidence>
<evidence type="ECO:0000313" key="3">
    <source>
        <dbReference type="EMBL" id="BBZ35040.1"/>
    </source>
</evidence>
<dbReference type="Proteomes" id="UP000466931">
    <property type="component" value="Chromosome"/>
</dbReference>
<keyword evidence="4" id="KW-1185">Reference proteome</keyword>
<reference evidence="3" key="1">
    <citation type="journal article" date="2019" name="Emerg. Microbes Infect.">
        <title>Comprehensive subspecies identification of 175 nontuberculous mycobacteria species based on 7547 genomic profiles.</title>
        <authorList>
            <person name="Matsumoto Y."/>
            <person name="Kinjo T."/>
            <person name="Motooka D."/>
            <person name="Nabeya D."/>
            <person name="Jung N."/>
            <person name="Uechi K."/>
            <person name="Horii T."/>
            <person name="Iida T."/>
            <person name="Fujita J."/>
            <person name="Nakamura S."/>
        </authorList>
    </citation>
    <scope>NUCLEOTIDE SEQUENCE [LARGE SCALE GENOMIC DNA]</scope>
    <source>
        <strain evidence="3">JCM 13671</strain>
    </source>
</reference>
<dbReference type="OrthoDB" id="4569937at2"/>
<accession>A0A7I7Y050</accession>
<feature type="domain" description="DUF7373" evidence="1">
    <location>
        <begin position="60"/>
        <end position="261"/>
    </location>
</feature>
<dbReference type="InterPro" id="IPR056463">
    <property type="entry name" value="DUF7373_C"/>
</dbReference>
<dbReference type="AlphaFoldDB" id="A0A7I7Y050"/>
<protein>
    <submittedName>
        <fullName evidence="3">Uncharacterized protein</fullName>
    </submittedName>
</protein>
<name>A0A7I7Y050_9MYCO</name>
<dbReference type="Pfam" id="PF24088">
    <property type="entry name" value="DUF7373"/>
    <property type="match status" value="1"/>
</dbReference>
<dbReference type="EMBL" id="AP022612">
    <property type="protein sequence ID" value="BBZ35040.1"/>
    <property type="molecule type" value="Genomic_DNA"/>
</dbReference>
<gene>
    <name evidence="3" type="ORF">MCNF_36450</name>
</gene>
<sequence length="417" mass="44457">MRLLVSLMAALLVTGCSAAVEGNAITQTGSSDNDGVDVAVLDTGDYAVAAGPPFATAGEVSPTSGNIVEAHRMASFVVGPWQVNNAFRSRGDVLLTSSTLPLPTIDIVKSAGAIPNELADVMGAHGFVTAFSTLRFSDATPTGSLLNMVVRFADPAGAAAAAREMAEKNPLPPGASPRTPVDVGHPDALATIYENPGTGEIVESFTPYKSYVFINRAWVKRVPGEMSHSPKALIQGVIGDQRKRIDTFKPTPIEKLGDLPMDPTGQMLAATLWNLDNQAPANMGAWPSEAWVHFETDPVKSAVLFRDGGVDYVSQRRATVYRARDDEAARKVAAGLGEQASAEPGVSPARPVKGLPQARCYTRARGESSTSAISWQRVRWQHKCVAFTDRFAFTVFSSDLTDAQQQISAQYRILAGR</sequence>
<reference evidence="3" key="2">
    <citation type="submission" date="2020-02" db="EMBL/GenBank/DDBJ databases">
        <authorList>
            <person name="Matsumoto Y."/>
            <person name="Motooka D."/>
            <person name="Nakamura S."/>
        </authorList>
    </citation>
    <scope>NUCLEOTIDE SEQUENCE</scope>
    <source>
        <strain evidence="3">JCM 13671</strain>
    </source>
</reference>
<feature type="domain" description="DUF7373" evidence="2">
    <location>
        <begin position="280"/>
        <end position="415"/>
    </location>
</feature>